<dbReference type="SUPFAM" id="SSF51735">
    <property type="entry name" value="NAD(P)-binding Rossmann-fold domains"/>
    <property type="match status" value="1"/>
</dbReference>
<dbReference type="EMBL" id="JAKLTQ010000013">
    <property type="protein sequence ID" value="MCG2623406.1"/>
    <property type="molecule type" value="Genomic_DNA"/>
</dbReference>
<dbReference type="SUPFAM" id="SSF56059">
    <property type="entry name" value="Glutathione synthetase ATP-binding domain-like"/>
    <property type="match status" value="1"/>
</dbReference>
<name>A0ABS9L9Y6_9MICC</name>
<organism evidence="3 4">
    <name type="scientific">Arthrobacter hankyongi</name>
    <dbReference type="NCBI Taxonomy" id="2904801"/>
    <lineage>
        <taxon>Bacteria</taxon>
        <taxon>Bacillati</taxon>
        <taxon>Actinomycetota</taxon>
        <taxon>Actinomycetes</taxon>
        <taxon>Micrococcales</taxon>
        <taxon>Micrococcaceae</taxon>
        <taxon>Arthrobacter</taxon>
    </lineage>
</organism>
<dbReference type="Pfam" id="PF13380">
    <property type="entry name" value="CoA_binding_2"/>
    <property type="match status" value="1"/>
</dbReference>
<proteinExistence type="predicted"/>
<feature type="domain" description="ATP-grasp" evidence="2">
    <location>
        <begin position="489"/>
        <end position="525"/>
    </location>
</feature>
<dbReference type="Pfam" id="PF13607">
    <property type="entry name" value="Succ_CoA_lig"/>
    <property type="match status" value="1"/>
</dbReference>
<dbReference type="PROSITE" id="PS50975">
    <property type="entry name" value="ATP_GRASP"/>
    <property type="match status" value="1"/>
</dbReference>
<dbReference type="PANTHER" id="PTHR42793:SF4">
    <property type="entry name" value="BLL6376 PROTEIN"/>
    <property type="match status" value="1"/>
</dbReference>
<comment type="caution">
    <text evidence="3">The sequence shown here is derived from an EMBL/GenBank/DDBJ whole genome shotgun (WGS) entry which is preliminary data.</text>
</comment>
<evidence type="ECO:0000256" key="1">
    <source>
        <dbReference type="PROSITE-ProRule" id="PRU00409"/>
    </source>
</evidence>
<dbReference type="GO" id="GO:0016874">
    <property type="term" value="F:ligase activity"/>
    <property type="evidence" value="ECO:0007669"/>
    <property type="project" value="UniProtKB-KW"/>
</dbReference>
<reference evidence="3" key="1">
    <citation type="submission" date="2022-01" db="EMBL/GenBank/DDBJ databases">
        <authorList>
            <person name="Jo J.-H."/>
            <person name="Im W.-T."/>
        </authorList>
    </citation>
    <scope>NUCLEOTIDE SEQUENCE</scope>
    <source>
        <strain evidence="3">I2-34</strain>
    </source>
</reference>
<keyword evidence="4" id="KW-1185">Reference proteome</keyword>
<dbReference type="SMART" id="SM00881">
    <property type="entry name" value="CoA_binding"/>
    <property type="match status" value="1"/>
</dbReference>
<dbReference type="Gene3D" id="3.30.470.20">
    <property type="entry name" value="ATP-grasp fold, B domain"/>
    <property type="match status" value="1"/>
</dbReference>
<dbReference type="Proteomes" id="UP001165368">
    <property type="component" value="Unassembled WGS sequence"/>
</dbReference>
<dbReference type="InterPro" id="IPR011761">
    <property type="entry name" value="ATP-grasp"/>
</dbReference>
<dbReference type="InterPro" id="IPR003781">
    <property type="entry name" value="CoA-bd"/>
</dbReference>
<accession>A0ABS9L9Y6</accession>
<sequence>MTDQGLKGFFTPDNVALIGASESSGWTAMLLEGLAASAAPPQVHFVNPRSSTVHGRAAFATVAEIPGVVDLAFVLVGPDRVLGVVRDCLDAGIRDFVVLSSGLGESSAYGTATQELAELCAMHEARLLGPNVSGFVDLARGTALFGLAWPPHLLRGSVGLAMQSGGLATHALSLCAQWGIGVSRLVTTGNEVGITVSDVLDDFADDPDTSVVVLFLESIRDPERFRQAAVRAREAGKAVVALHVGSSELGRTSALAHTGALVGDHATAIAALEGTGVACVKSLEELIAAAGLLARHPEGLPGSRLAVVAASGGACELIADSAQRLGLALPPLPDSVQGYLGTVLPAESTARNPLDVTGFVVKEPELTFQAVAGIAAHAAGDYDALVFQSVLFPAEDAVDDPAVRERFRRLGELVRSTPLPVLLQTAGTFSLSPRVAELVAGNGLFVLPGIAVGMRAIAAAAHSARLRAGARNAETPAAGVLPAGAGDVAAAMRDCGVPTPPARVVATAEEAAAAAAEIGFPVAVKLVSPDVAHKSDVGGVALGLRDAAAVRGAVAGMQAAVRRARPDARIEGYQVVAMRPAGIELLVSVTQDATWGPMLTVGSGGVLTEVLEDVVVRPLSLDPAVISQMLGQLRIARLFPGYRGAPAADLDAAVAAVQAIGRLALRLGPAARAVEVNPLWLRGKQAEALDLLVDWA</sequence>
<dbReference type="Gene3D" id="3.40.50.261">
    <property type="entry name" value="Succinyl-CoA synthetase domains"/>
    <property type="match status" value="2"/>
</dbReference>
<dbReference type="Gene3D" id="3.30.1490.20">
    <property type="entry name" value="ATP-grasp fold, A domain"/>
    <property type="match status" value="1"/>
</dbReference>
<dbReference type="InterPro" id="IPR032875">
    <property type="entry name" value="Succ_CoA_lig_flav_dom"/>
</dbReference>
<dbReference type="RefSeq" id="WP_237822682.1">
    <property type="nucleotide sequence ID" value="NZ_JAKLTQ010000013.1"/>
</dbReference>
<dbReference type="InterPro" id="IPR036291">
    <property type="entry name" value="NAD(P)-bd_dom_sf"/>
</dbReference>
<dbReference type="PANTHER" id="PTHR42793">
    <property type="entry name" value="COA BINDING DOMAIN CONTAINING PROTEIN"/>
    <property type="match status" value="1"/>
</dbReference>
<dbReference type="SUPFAM" id="SSF52210">
    <property type="entry name" value="Succinyl-CoA synthetase domains"/>
    <property type="match status" value="2"/>
</dbReference>
<keyword evidence="1" id="KW-0067">ATP-binding</keyword>
<evidence type="ECO:0000313" key="3">
    <source>
        <dbReference type="EMBL" id="MCG2623406.1"/>
    </source>
</evidence>
<evidence type="ECO:0000259" key="2">
    <source>
        <dbReference type="PROSITE" id="PS50975"/>
    </source>
</evidence>
<dbReference type="InterPro" id="IPR013815">
    <property type="entry name" value="ATP_grasp_subdomain_1"/>
</dbReference>
<gene>
    <name evidence="3" type="ORF">LVY72_16030</name>
</gene>
<dbReference type="Pfam" id="PF13549">
    <property type="entry name" value="ATP-grasp_5"/>
    <property type="match status" value="1"/>
</dbReference>
<protein>
    <submittedName>
        <fullName evidence="3">Acetate--CoA ligase family protein</fullName>
    </submittedName>
</protein>
<keyword evidence="1" id="KW-0547">Nucleotide-binding</keyword>
<keyword evidence="3" id="KW-0436">Ligase</keyword>
<dbReference type="InterPro" id="IPR016102">
    <property type="entry name" value="Succinyl-CoA_synth-like"/>
</dbReference>
<dbReference type="Gene3D" id="3.40.50.720">
    <property type="entry name" value="NAD(P)-binding Rossmann-like Domain"/>
    <property type="match status" value="1"/>
</dbReference>
<evidence type="ECO:0000313" key="4">
    <source>
        <dbReference type="Proteomes" id="UP001165368"/>
    </source>
</evidence>